<reference evidence="1 2" key="1">
    <citation type="submission" date="2023-08" db="EMBL/GenBank/DDBJ databases">
        <title>A Necator americanus chromosomal reference genome.</title>
        <authorList>
            <person name="Ilik V."/>
            <person name="Petrzelkova K.J."/>
            <person name="Pardy F."/>
            <person name="Fuh T."/>
            <person name="Niatou-Singa F.S."/>
            <person name="Gouil Q."/>
            <person name="Baker L."/>
            <person name="Ritchie M.E."/>
            <person name="Jex A.R."/>
            <person name="Gazzola D."/>
            <person name="Li H."/>
            <person name="Toshio Fujiwara R."/>
            <person name="Zhan B."/>
            <person name="Aroian R.V."/>
            <person name="Pafco B."/>
            <person name="Schwarz E.M."/>
        </authorList>
    </citation>
    <scope>NUCLEOTIDE SEQUENCE [LARGE SCALE GENOMIC DNA]</scope>
    <source>
        <strain evidence="1 2">Aroian</strain>
        <tissue evidence="1">Whole animal</tissue>
    </source>
</reference>
<comment type="caution">
    <text evidence="1">The sequence shown here is derived from an EMBL/GenBank/DDBJ whole genome shotgun (WGS) entry which is preliminary data.</text>
</comment>
<name>A0ABR1E280_NECAM</name>
<keyword evidence="2" id="KW-1185">Reference proteome</keyword>
<dbReference type="EMBL" id="JAVFWL010000005">
    <property type="protein sequence ID" value="KAK6756623.1"/>
    <property type="molecule type" value="Genomic_DNA"/>
</dbReference>
<gene>
    <name evidence="1" type="primary">Necator_chrV.g19610</name>
    <name evidence="1" type="ORF">RB195_014818</name>
</gene>
<evidence type="ECO:0000313" key="2">
    <source>
        <dbReference type="Proteomes" id="UP001303046"/>
    </source>
</evidence>
<evidence type="ECO:0000313" key="1">
    <source>
        <dbReference type="EMBL" id="KAK6756623.1"/>
    </source>
</evidence>
<proteinExistence type="predicted"/>
<dbReference type="Proteomes" id="UP001303046">
    <property type="component" value="Unassembled WGS sequence"/>
</dbReference>
<organism evidence="1 2">
    <name type="scientific">Necator americanus</name>
    <name type="common">Human hookworm</name>
    <dbReference type="NCBI Taxonomy" id="51031"/>
    <lineage>
        <taxon>Eukaryota</taxon>
        <taxon>Metazoa</taxon>
        <taxon>Ecdysozoa</taxon>
        <taxon>Nematoda</taxon>
        <taxon>Chromadorea</taxon>
        <taxon>Rhabditida</taxon>
        <taxon>Rhabditina</taxon>
        <taxon>Rhabditomorpha</taxon>
        <taxon>Strongyloidea</taxon>
        <taxon>Ancylostomatidae</taxon>
        <taxon>Bunostominae</taxon>
        <taxon>Necator</taxon>
    </lineage>
</organism>
<accession>A0ABR1E280</accession>
<protein>
    <submittedName>
        <fullName evidence="1">Uncharacterized protein</fullName>
    </submittedName>
</protein>
<sequence length="110" mass="11955">MTFSCIVIFCQNGKFAFSHCELKLGHNAAKAVRNIIKLWDDDTATNTSGLPHYGGMELSLGVELQWTTEVLFLAGSQKLVALINLTTPTFRLLRIGSLGGVVKTANADWG</sequence>